<sequence length="114" mass="13382">MEQKWLRLSGAGEFRGEGQWQEVRDDIMEKYWAHCERTGFLPVAKSFPNHVRVYEKARPDVWPNYVIQDGWMIHQFHEVGVKVSGVGDQALQYAQRQVLNLIKSKLEIEHAEET</sequence>
<name>A0A1V0DYD5_9CAUD</name>
<accession>A0A1V0DYD5</accession>
<evidence type="ECO:0000313" key="1">
    <source>
        <dbReference type="EMBL" id="ARB06176.1"/>
    </source>
</evidence>
<keyword evidence="2" id="KW-1185">Reference proteome</keyword>
<proteinExistence type="predicted"/>
<organism evidence="1 2">
    <name type="scientific">Dinoroseobacter phage vB_DshS-R5C</name>
    <dbReference type="NCBI Taxonomy" id="1965368"/>
    <lineage>
        <taxon>Viruses</taxon>
        <taxon>Duplodnaviria</taxon>
        <taxon>Heunggongvirae</taxon>
        <taxon>Uroviricota</taxon>
        <taxon>Caudoviricetes</taxon>
        <taxon>Nanhaivirus</taxon>
        <taxon>Nanhaivirus D5C</taxon>
    </lineage>
</organism>
<evidence type="ECO:0000313" key="2">
    <source>
        <dbReference type="Proteomes" id="UP000224401"/>
    </source>
</evidence>
<protein>
    <submittedName>
        <fullName evidence="1">Uncharacterized protein</fullName>
    </submittedName>
</protein>
<dbReference type="EMBL" id="KY606587">
    <property type="protein sequence ID" value="ARB06176.1"/>
    <property type="molecule type" value="Genomic_DNA"/>
</dbReference>
<reference evidence="1 2" key="1">
    <citation type="submission" date="2017-02" db="EMBL/GenBank/DDBJ databases">
        <title>A novel roseosiphophage isolated from the oligotrophic South China Sea.</title>
        <authorList>
            <person name="Yang Y."/>
            <person name="Cai L."/>
            <person name="Zhang R."/>
        </authorList>
    </citation>
    <scope>NUCLEOTIDE SEQUENCE [LARGE SCALE GENOMIC DNA]</scope>
</reference>
<gene>
    <name evidence="1" type="ORF">vBDshSR5C_122</name>
</gene>
<dbReference type="Proteomes" id="UP000224401">
    <property type="component" value="Segment"/>
</dbReference>